<proteinExistence type="predicted"/>
<gene>
    <name evidence="2" type="ORF">Lalb_Chr05g0226781</name>
</gene>
<comment type="caution">
    <text evidence="2">The sequence shown here is derived from an EMBL/GenBank/DDBJ whole genome shotgun (WGS) entry which is preliminary data.</text>
</comment>
<keyword evidence="3" id="KW-1185">Reference proteome</keyword>
<organism evidence="2 3">
    <name type="scientific">Lupinus albus</name>
    <name type="common">White lupine</name>
    <name type="synonym">Lupinus termis</name>
    <dbReference type="NCBI Taxonomy" id="3870"/>
    <lineage>
        <taxon>Eukaryota</taxon>
        <taxon>Viridiplantae</taxon>
        <taxon>Streptophyta</taxon>
        <taxon>Embryophyta</taxon>
        <taxon>Tracheophyta</taxon>
        <taxon>Spermatophyta</taxon>
        <taxon>Magnoliopsida</taxon>
        <taxon>eudicotyledons</taxon>
        <taxon>Gunneridae</taxon>
        <taxon>Pentapetalae</taxon>
        <taxon>rosids</taxon>
        <taxon>fabids</taxon>
        <taxon>Fabales</taxon>
        <taxon>Fabaceae</taxon>
        <taxon>Papilionoideae</taxon>
        <taxon>50 kb inversion clade</taxon>
        <taxon>genistoids sensu lato</taxon>
        <taxon>core genistoids</taxon>
        <taxon>Genisteae</taxon>
        <taxon>Lupinus</taxon>
    </lineage>
</organism>
<sequence>MKWFWICWFIVFDFRFHQFYQSQCFYNVCRSEDSQFTPNLWQQTRQKTIEDYVRWQTPDSIA</sequence>
<evidence type="ECO:0000313" key="3">
    <source>
        <dbReference type="Proteomes" id="UP000447434"/>
    </source>
</evidence>
<feature type="signal peptide" evidence="1">
    <location>
        <begin position="1"/>
        <end position="21"/>
    </location>
</feature>
<evidence type="ECO:0000313" key="2">
    <source>
        <dbReference type="EMBL" id="KAE9614331.1"/>
    </source>
</evidence>
<dbReference type="Proteomes" id="UP000447434">
    <property type="component" value="Chromosome 5"/>
</dbReference>
<reference evidence="3" key="1">
    <citation type="journal article" date="2020" name="Nat. Commun.">
        <title>Genome sequence of the cluster root forming white lupin.</title>
        <authorList>
            <person name="Hufnagel B."/>
            <person name="Marques A."/>
            <person name="Soriano A."/>
            <person name="Marques L."/>
            <person name="Divol F."/>
            <person name="Doumas P."/>
            <person name="Sallet E."/>
            <person name="Mancinotti D."/>
            <person name="Carrere S."/>
            <person name="Marande W."/>
            <person name="Arribat S."/>
            <person name="Keller J."/>
            <person name="Huneau C."/>
            <person name="Blein T."/>
            <person name="Aime D."/>
            <person name="Laguerre M."/>
            <person name="Taylor J."/>
            <person name="Schubert V."/>
            <person name="Nelson M."/>
            <person name="Geu-Flores F."/>
            <person name="Crespi M."/>
            <person name="Gallardo-Guerrero K."/>
            <person name="Delaux P.-M."/>
            <person name="Salse J."/>
            <person name="Berges H."/>
            <person name="Guyot R."/>
            <person name="Gouzy J."/>
            <person name="Peret B."/>
        </authorList>
    </citation>
    <scope>NUCLEOTIDE SEQUENCE [LARGE SCALE GENOMIC DNA]</scope>
    <source>
        <strain evidence="3">cv. Amiga</strain>
    </source>
</reference>
<dbReference type="EMBL" id="WOCE01000005">
    <property type="protein sequence ID" value="KAE9614331.1"/>
    <property type="molecule type" value="Genomic_DNA"/>
</dbReference>
<accession>A0A6A4QK57</accession>
<name>A0A6A4QK57_LUPAL</name>
<dbReference type="AlphaFoldDB" id="A0A6A4QK57"/>
<evidence type="ECO:0000256" key="1">
    <source>
        <dbReference type="SAM" id="SignalP"/>
    </source>
</evidence>
<feature type="chain" id="PRO_5025599764" evidence="1">
    <location>
        <begin position="22"/>
        <end position="62"/>
    </location>
</feature>
<protein>
    <submittedName>
        <fullName evidence="2">Uncharacterized protein</fullName>
    </submittedName>
</protein>
<keyword evidence="1" id="KW-0732">Signal</keyword>